<dbReference type="Proteomes" id="UP001153620">
    <property type="component" value="Chromosome 4"/>
</dbReference>
<reference evidence="2" key="2">
    <citation type="submission" date="2022-10" db="EMBL/GenBank/DDBJ databases">
        <authorList>
            <consortium name="ENA_rothamsted_submissions"/>
            <consortium name="culmorum"/>
            <person name="King R."/>
        </authorList>
    </citation>
    <scope>NUCLEOTIDE SEQUENCE</scope>
</reference>
<evidence type="ECO:0000313" key="3">
    <source>
        <dbReference type="Proteomes" id="UP001153620"/>
    </source>
</evidence>
<protein>
    <submittedName>
        <fullName evidence="2">Uncharacterized protein</fullName>
    </submittedName>
</protein>
<sequence>MKIDSKIFFIVSLKISLIAIIIPLSVSSSQSIHRIKSVECISLDNKSLSVDFCFVKAYSRQVSTLNLKFDFHRKFPKPIYIQYILGRKNSGNFCQNIFKSDLIEFCELMEGVAANPMIQNLFHLLNDTAPQLFQKCPYQGSIIVTNATFDLEKSLVVFPSGLYCTELNSFDDKKKQVTAVKLTFEIKNGFNFFGLKDKRGN</sequence>
<accession>A0A9N9S8L2</accession>
<dbReference type="AlphaFoldDB" id="A0A9N9S8L2"/>
<dbReference type="EMBL" id="OU895880">
    <property type="protein sequence ID" value="CAG9811654.1"/>
    <property type="molecule type" value="Genomic_DNA"/>
</dbReference>
<reference evidence="2" key="1">
    <citation type="submission" date="2022-01" db="EMBL/GenBank/DDBJ databases">
        <authorList>
            <person name="King R."/>
        </authorList>
    </citation>
    <scope>NUCLEOTIDE SEQUENCE</scope>
</reference>
<evidence type="ECO:0000256" key="1">
    <source>
        <dbReference type="SAM" id="Phobius"/>
    </source>
</evidence>
<name>A0A9N9S8L2_9DIPT</name>
<keyword evidence="1" id="KW-0812">Transmembrane</keyword>
<dbReference type="OrthoDB" id="10518716at2759"/>
<keyword evidence="3" id="KW-1185">Reference proteome</keyword>
<organism evidence="2 3">
    <name type="scientific">Chironomus riparius</name>
    <dbReference type="NCBI Taxonomy" id="315576"/>
    <lineage>
        <taxon>Eukaryota</taxon>
        <taxon>Metazoa</taxon>
        <taxon>Ecdysozoa</taxon>
        <taxon>Arthropoda</taxon>
        <taxon>Hexapoda</taxon>
        <taxon>Insecta</taxon>
        <taxon>Pterygota</taxon>
        <taxon>Neoptera</taxon>
        <taxon>Endopterygota</taxon>
        <taxon>Diptera</taxon>
        <taxon>Nematocera</taxon>
        <taxon>Chironomoidea</taxon>
        <taxon>Chironomidae</taxon>
        <taxon>Chironominae</taxon>
        <taxon>Chironomus</taxon>
    </lineage>
</organism>
<keyword evidence="1" id="KW-1133">Transmembrane helix</keyword>
<dbReference type="Pfam" id="PF06477">
    <property type="entry name" value="DUF1091"/>
    <property type="match status" value="1"/>
</dbReference>
<dbReference type="PANTHER" id="PTHR20898:SF0">
    <property type="entry name" value="DAEDALUS ON 3-RELATED"/>
    <property type="match status" value="1"/>
</dbReference>
<dbReference type="InterPro" id="IPR010512">
    <property type="entry name" value="DUF1091"/>
</dbReference>
<proteinExistence type="predicted"/>
<dbReference type="PANTHER" id="PTHR20898">
    <property type="entry name" value="DAEDALUS ON 3-RELATED-RELATED"/>
    <property type="match status" value="1"/>
</dbReference>
<evidence type="ECO:0000313" key="2">
    <source>
        <dbReference type="EMBL" id="CAG9811654.1"/>
    </source>
</evidence>
<feature type="transmembrane region" description="Helical" evidence="1">
    <location>
        <begin position="7"/>
        <end position="26"/>
    </location>
</feature>
<gene>
    <name evidence="2" type="ORF">CHIRRI_LOCUS14461</name>
</gene>
<keyword evidence="1" id="KW-0472">Membrane</keyword>